<evidence type="ECO:0000256" key="1">
    <source>
        <dbReference type="SAM" id="MobiDB-lite"/>
    </source>
</evidence>
<dbReference type="EMBL" id="JACGWJ010000022">
    <property type="protein sequence ID" value="KAL0329105.1"/>
    <property type="molecule type" value="Genomic_DNA"/>
</dbReference>
<dbReference type="AlphaFoldDB" id="A0AAW2MCG0"/>
<gene>
    <name evidence="2" type="ORF">Sradi_4897200</name>
</gene>
<feature type="region of interest" description="Disordered" evidence="1">
    <location>
        <begin position="39"/>
        <end position="117"/>
    </location>
</feature>
<feature type="compositionally biased region" description="Low complexity" evidence="1">
    <location>
        <begin position="63"/>
        <end position="73"/>
    </location>
</feature>
<evidence type="ECO:0000313" key="2">
    <source>
        <dbReference type="EMBL" id="KAL0329105.1"/>
    </source>
</evidence>
<organism evidence="2">
    <name type="scientific">Sesamum radiatum</name>
    <name type="common">Black benniseed</name>
    <dbReference type="NCBI Taxonomy" id="300843"/>
    <lineage>
        <taxon>Eukaryota</taxon>
        <taxon>Viridiplantae</taxon>
        <taxon>Streptophyta</taxon>
        <taxon>Embryophyta</taxon>
        <taxon>Tracheophyta</taxon>
        <taxon>Spermatophyta</taxon>
        <taxon>Magnoliopsida</taxon>
        <taxon>eudicotyledons</taxon>
        <taxon>Gunneridae</taxon>
        <taxon>Pentapetalae</taxon>
        <taxon>asterids</taxon>
        <taxon>lamiids</taxon>
        <taxon>Lamiales</taxon>
        <taxon>Pedaliaceae</taxon>
        <taxon>Sesamum</taxon>
    </lineage>
</organism>
<comment type="caution">
    <text evidence="2">The sequence shown here is derived from an EMBL/GenBank/DDBJ whole genome shotgun (WGS) entry which is preliminary data.</text>
</comment>
<name>A0AAW2MCG0_SESRA</name>
<protein>
    <recommendedName>
        <fullName evidence="3">AT-hook motif nuclear-localized protein</fullName>
    </recommendedName>
</protein>
<evidence type="ECO:0008006" key="3">
    <source>
        <dbReference type="Google" id="ProtNLM"/>
    </source>
</evidence>
<accession>A0AAW2MCG0</accession>
<proteinExistence type="predicted"/>
<reference evidence="2" key="2">
    <citation type="journal article" date="2024" name="Plant">
        <title>Genomic evolution and insights into agronomic trait innovations of Sesamum species.</title>
        <authorList>
            <person name="Miao H."/>
            <person name="Wang L."/>
            <person name="Qu L."/>
            <person name="Liu H."/>
            <person name="Sun Y."/>
            <person name="Le M."/>
            <person name="Wang Q."/>
            <person name="Wei S."/>
            <person name="Zheng Y."/>
            <person name="Lin W."/>
            <person name="Duan Y."/>
            <person name="Cao H."/>
            <person name="Xiong S."/>
            <person name="Wang X."/>
            <person name="Wei L."/>
            <person name="Li C."/>
            <person name="Ma Q."/>
            <person name="Ju M."/>
            <person name="Zhao R."/>
            <person name="Li G."/>
            <person name="Mu C."/>
            <person name="Tian Q."/>
            <person name="Mei H."/>
            <person name="Zhang T."/>
            <person name="Gao T."/>
            <person name="Zhang H."/>
        </authorList>
    </citation>
    <scope>NUCLEOTIDE SEQUENCE</scope>
    <source>
        <strain evidence="2">G02</strain>
    </source>
</reference>
<reference evidence="2" key="1">
    <citation type="submission" date="2020-06" db="EMBL/GenBank/DDBJ databases">
        <authorList>
            <person name="Li T."/>
            <person name="Hu X."/>
            <person name="Zhang T."/>
            <person name="Song X."/>
            <person name="Zhang H."/>
            <person name="Dai N."/>
            <person name="Sheng W."/>
            <person name="Hou X."/>
            <person name="Wei L."/>
        </authorList>
    </citation>
    <scope>NUCLEOTIDE SEQUENCE</scope>
    <source>
        <strain evidence="2">G02</strain>
        <tissue evidence="2">Leaf</tissue>
    </source>
</reference>
<sequence>MVGYWVVELLECLKLHHQFRNPCKSFLYQVIVGSFIADGKKSKTGTSSTPSSHMLNFGAPMTGASPSPGASSESGEDNDDSPLNRGSGPYGNAGQPGQNMPMYSTMGWPNSIKMLPN</sequence>